<dbReference type="HOGENOM" id="CLU_2224762_0_0_1"/>
<sequence length="106" mass="11702">MNICHGLLDITRATVERELLSSIESLVCLGETRGQLSPSSSMDSYPLKYLYKKQTGWRVVANKYPRAVALTPLRASSYQASMWTSSHTVYSGIGGLLGCGVPYYYS</sequence>
<dbReference type="InParanoid" id="A0A0C3E9K5"/>
<reference evidence="2" key="2">
    <citation type="submission" date="2015-01" db="EMBL/GenBank/DDBJ databases">
        <title>Evolutionary Origins and Diversification of the Mycorrhizal Mutualists.</title>
        <authorList>
            <consortium name="DOE Joint Genome Institute"/>
            <consortium name="Mycorrhizal Genomics Consortium"/>
            <person name="Kohler A."/>
            <person name="Kuo A."/>
            <person name="Nagy L.G."/>
            <person name="Floudas D."/>
            <person name="Copeland A."/>
            <person name="Barry K.W."/>
            <person name="Cichocki N."/>
            <person name="Veneault-Fourrey C."/>
            <person name="LaButti K."/>
            <person name="Lindquist E.A."/>
            <person name="Lipzen A."/>
            <person name="Lundell T."/>
            <person name="Morin E."/>
            <person name="Murat C."/>
            <person name="Riley R."/>
            <person name="Ohm R."/>
            <person name="Sun H."/>
            <person name="Tunlid A."/>
            <person name="Henrissat B."/>
            <person name="Grigoriev I.V."/>
            <person name="Hibbett D.S."/>
            <person name="Martin F."/>
        </authorList>
    </citation>
    <scope>NUCLEOTIDE SEQUENCE [LARGE SCALE GENOMIC DNA]</scope>
    <source>
        <strain evidence="2">Foug A</strain>
    </source>
</reference>
<organism evidence="1 2">
    <name type="scientific">Scleroderma citrinum Foug A</name>
    <dbReference type="NCBI Taxonomy" id="1036808"/>
    <lineage>
        <taxon>Eukaryota</taxon>
        <taxon>Fungi</taxon>
        <taxon>Dikarya</taxon>
        <taxon>Basidiomycota</taxon>
        <taxon>Agaricomycotina</taxon>
        <taxon>Agaricomycetes</taxon>
        <taxon>Agaricomycetidae</taxon>
        <taxon>Boletales</taxon>
        <taxon>Sclerodermatineae</taxon>
        <taxon>Sclerodermataceae</taxon>
        <taxon>Scleroderma</taxon>
    </lineage>
</organism>
<name>A0A0C3E9K5_9AGAM</name>
<evidence type="ECO:0000313" key="2">
    <source>
        <dbReference type="Proteomes" id="UP000053989"/>
    </source>
</evidence>
<protein>
    <submittedName>
        <fullName evidence="1">Uncharacterized protein</fullName>
    </submittedName>
</protein>
<proteinExistence type="predicted"/>
<accession>A0A0C3E9K5</accession>
<evidence type="ECO:0000313" key="1">
    <source>
        <dbReference type="EMBL" id="KIM69430.1"/>
    </source>
</evidence>
<keyword evidence="2" id="KW-1185">Reference proteome</keyword>
<dbReference type="EMBL" id="KN822006">
    <property type="protein sequence ID" value="KIM69430.1"/>
    <property type="molecule type" value="Genomic_DNA"/>
</dbReference>
<dbReference type="Proteomes" id="UP000053989">
    <property type="component" value="Unassembled WGS sequence"/>
</dbReference>
<gene>
    <name evidence="1" type="ORF">SCLCIDRAFT_701788</name>
</gene>
<dbReference type="AlphaFoldDB" id="A0A0C3E9K5"/>
<reference evidence="1 2" key="1">
    <citation type="submission" date="2014-04" db="EMBL/GenBank/DDBJ databases">
        <authorList>
            <consortium name="DOE Joint Genome Institute"/>
            <person name="Kuo A."/>
            <person name="Kohler A."/>
            <person name="Nagy L.G."/>
            <person name="Floudas D."/>
            <person name="Copeland A."/>
            <person name="Barry K.W."/>
            <person name="Cichocki N."/>
            <person name="Veneault-Fourrey C."/>
            <person name="LaButti K."/>
            <person name="Lindquist E.A."/>
            <person name="Lipzen A."/>
            <person name="Lundell T."/>
            <person name="Morin E."/>
            <person name="Murat C."/>
            <person name="Sun H."/>
            <person name="Tunlid A."/>
            <person name="Henrissat B."/>
            <person name="Grigoriev I.V."/>
            <person name="Hibbett D.S."/>
            <person name="Martin F."/>
            <person name="Nordberg H.P."/>
            <person name="Cantor M.N."/>
            <person name="Hua S.X."/>
        </authorList>
    </citation>
    <scope>NUCLEOTIDE SEQUENCE [LARGE SCALE GENOMIC DNA]</scope>
    <source>
        <strain evidence="1 2">Foug A</strain>
    </source>
</reference>